<sequence length="281" mass="30805">MRLPHNLASLNIFRTYSGALKDQSAALNRISTGYKVMTAKDDPNIIAQSERTKIQVRSLHMAARNSQDGVSMVQTAEGGLQGIGDMIKRVRELVIQSGSVNTDHDKKVIQKEINQLVEGIDDIANNTEFNGVKLLNKNIKGKEPEIGKMPVGANVGEVVDIPFYKLDSKNLPGGSVSLNDVNVTNGEVDKSLEIVDAAMNKVLGVRNKYGAISNRFEKSMNNIKEIADRMDGANGRLVDADIAEEMMGYARGSIMTEASMAIMKQTNDFPIEVLRILENVR</sequence>
<protein>
    <recommendedName>
        <fullName evidence="2 4">Flagellin</fullName>
    </recommendedName>
</protein>
<comment type="function">
    <text evidence="4">Flagellin is the subunit protein which polymerizes to form the filaments of bacterial flagella.</text>
</comment>
<dbReference type="Gene3D" id="6.10.10.10">
    <property type="entry name" value="Flagellar export chaperone, C-terminal domain"/>
    <property type="match status" value="1"/>
</dbReference>
<dbReference type="InterPro" id="IPR001029">
    <property type="entry name" value="Flagellin_N"/>
</dbReference>
<dbReference type="PANTHER" id="PTHR42792:SF2">
    <property type="entry name" value="FLAGELLIN"/>
    <property type="match status" value="1"/>
</dbReference>
<dbReference type="InterPro" id="IPR001492">
    <property type="entry name" value="Flagellin"/>
</dbReference>
<evidence type="ECO:0000256" key="4">
    <source>
        <dbReference type="RuleBase" id="RU362073"/>
    </source>
</evidence>
<keyword evidence="7" id="KW-0969">Cilium</keyword>
<dbReference type="Proteomes" id="UP001501510">
    <property type="component" value="Unassembled WGS sequence"/>
</dbReference>
<dbReference type="SUPFAM" id="SSF64518">
    <property type="entry name" value="Phase 1 flagellin"/>
    <property type="match status" value="1"/>
</dbReference>
<evidence type="ECO:0000259" key="5">
    <source>
        <dbReference type="Pfam" id="PF00669"/>
    </source>
</evidence>
<dbReference type="InterPro" id="IPR042187">
    <property type="entry name" value="Flagellin_C_sub2"/>
</dbReference>
<proteinExistence type="inferred from homology"/>
<organism evidence="7 8">
    <name type="scientific">Clostridium oceanicum</name>
    <dbReference type="NCBI Taxonomy" id="1543"/>
    <lineage>
        <taxon>Bacteria</taxon>
        <taxon>Bacillati</taxon>
        <taxon>Bacillota</taxon>
        <taxon>Clostridia</taxon>
        <taxon>Eubacteriales</taxon>
        <taxon>Clostridiaceae</taxon>
        <taxon>Clostridium</taxon>
    </lineage>
</organism>
<reference evidence="8" key="1">
    <citation type="journal article" date="2019" name="Int. J. Syst. Evol. Microbiol.">
        <title>The Global Catalogue of Microorganisms (GCM) 10K type strain sequencing project: providing services to taxonomists for standard genome sequencing and annotation.</title>
        <authorList>
            <consortium name="The Broad Institute Genomics Platform"/>
            <consortium name="The Broad Institute Genome Sequencing Center for Infectious Disease"/>
            <person name="Wu L."/>
            <person name="Ma J."/>
        </authorList>
    </citation>
    <scope>NUCLEOTIDE SEQUENCE [LARGE SCALE GENOMIC DNA]</scope>
    <source>
        <strain evidence="8">JCM 1407</strain>
    </source>
</reference>
<evidence type="ECO:0000256" key="1">
    <source>
        <dbReference type="ARBA" id="ARBA00005709"/>
    </source>
</evidence>
<accession>A0ABP3V480</accession>
<dbReference type="Gene3D" id="1.20.1330.10">
    <property type="entry name" value="f41 fragment of flagellin, N-terminal domain"/>
    <property type="match status" value="1"/>
</dbReference>
<evidence type="ECO:0000313" key="7">
    <source>
        <dbReference type="EMBL" id="GAA0746314.1"/>
    </source>
</evidence>
<evidence type="ECO:0000313" key="8">
    <source>
        <dbReference type="Proteomes" id="UP001501510"/>
    </source>
</evidence>
<keyword evidence="4" id="KW-0964">Secreted</keyword>
<dbReference type="Pfam" id="PF00700">
    <property type="entry name" value="Flagellin_C"/>
    <property type="match status" value="1"/>
</dbReference>
<dbReference type="PRINTS" id="PR00207">
    <property type="entry name" value="FLAGELLIN"/>
</dbReference>
<gene>
    <name evidence="7" type="ORF">GCM10008906_33780</name>
</gene>
<dbReference type="PANTHER" id="PTHR42792">
    <property type="entry name" value="FLAGELLIN"/>
    <property type="match status" value="1"/>
</dbReference>
<comment type="subcellular location">
    <subcellularLocation>
        <location evidence="4">Secreted</location>
    </subcellularLocation>
    <subcellularLocation>
        <location evidence="4">Bacterial flagellum</location>
    </subcellularLocation>
</comment>
<name>A0ABP3V480_9CLOT</name>
<comment type="similarity">
    <text evidence="1 4">Belongs to the bacterial flagellin family.</text>
</comment>
<keyword evidence="7" id="KW-0966">Cell projection</keyword>
<keyword evidence="3 4" id="KW-0975">Bacterial flagellum</keyword>
<evidence type="ECO:0000256" key="3">
    <source>
        <dbReference type="ARBA" id="ARBA00023143"/>
    </source>
</evidence>
<dbReference type="InterPro" id="IPR046358">
    <property type="entry name" value="Flagellin_C"/>
</dbReference>
<dbReference type="RefSeq" id="WP_343763556.1">
    <property type="nucleotide sequence ID" value="NZ_BAAACG010000019.1"/>
</dbReference>
<keyword evidence="7" id="KW-0282">Flagellum</keyword>
<evidence type="ECO:0000259" key="6">
    <source>
        <dbReference type="Pfam" id="PF00700"/>
    </source>
</evidence>
<keyword evidence="8" id="KW-1185">Reference proteome</keyword>
<dbReference type="EMBL" id="BAAACG010000019">
    <property type="protein sequence ID" value="GAA0746314.1"/>
    <property type="molecule type" value="Genomic_DNA"/>
</dbReference>
<evidence type="ECO:0000256" key="2">
    <source>
        <dbReference type="ARBA" id="ARBA00020110"/>
    </source>
</evidence>
<comment type="caution">
    <text evidence="7">The sequence shown here is derived from an EMBL/GenBank/DDBJ whole genome shotgun (WGS) entry which is preliminary data.</text>
</comment>
<feature type="domain" description="Flagellin C-terminal" evidence="6">
    <location>
        <begin position="192"/>
        <end position="277"/>
    </location>
</feature>
<dbReference type="Pfam" id="PF00669">
    <property type="entry name" value="Flagellin_N"/>
    <property type="match status" value="1"/>
</dbReference>
<feature type="domain" description="Flagellin N-terminal" evidence="5">
    <location>
        <begin position="5"/>
        <end position="138"/>
    </location>
</feature>